<dbReference type="InterPro" id="IPR036770">
    <property type="entry name" value="Ankyrin_rpt-contain_sf"/>
</dbReference>
<dbReference type="Gene3D" id="1.25.40.20">
    <property type="entry name" value="Ankyrin repeat-containing domain"/>
    <property type="match status" value="1"/>
</dbReference>
<proteinExistence type="predicted"/>
<dbReference type="AlphaFoldDB" id="A0A8K0HRS2"/>
<accession>A0A8K0HRS2</accession>
<dbReference type="PANTHER" id="PTHR24128:SF61">
    <property type="entry name" value="ANKYRIN REPEAT-CONTAINING PROTEIN BDA1-LIKE"/>
    <property type="match status" value="1"/>
</dbReference>
<comment type="caution">
    <text evidence="1">The sequence shown here is derived from an EMBL/GenBank/DDBJ whole genome shotgun (WGS) entry which is preliminary data.</text>
</comment>
<evidence type="ECO:0000313" key="1">
    <source>
        <dbReference type="EMBL" id="KAF3457857.1"/>
    </source>
</evidence>
<evidence type="ECO:0000313" key="2">
    <source>
        <dbReference type="Proteomes" id="UP000796880"/>
    </source>
</evidence>
<dbReference type="OrthoDB" id="1193823at2759"/>
<protein>
    <submittedName>
        <fullName evidence="1">Uncharacterized protein</fullName>
    </submittedName>
</protein>
<reference evidence="1" key="1">
    <citation type="submission" date="2020-03" db="EMBL/GenBank/DDBJ databases">
        <title>A high-quality chromosome-level genome assembly of a woody plant with both climbing and erect habits, Rhamnella rubrinervis.</title>
        <authorList>
            <person name="Lu Z."/>
            <person name="Yang Y."/>
            <person name="Zhu X."/>
            <person name="Sun Y."/>
        </authorList>
    </citation>
    <scope>NUCLEOTIDE SEQUENCE</scope>
    <source>
        <strain evidence="1">BYM</strain>
        <tissue evidence="1">Leaf</tissue>
    </source>
</reference>
<dbReference type="Proteomes" id="UP000796880">
    <property type="component" value="Unassembled WGS sequence"/>
</dbReference>
<dbReference type="SUPFAM" id="SSF48403">
    <property type="entry name" value="Ankyrin repeat"/>
    <property type="match status" value="1"/>
</dbReference>
<dbReference type="EMBL" id="VOIH02000001">
    <property type="protein sequence ID" value="KAF3457857.1"/>
    <property type="molecule type" value="Genomic_DNA"/>
</dbReference>
<name>A0A8K0HRS2_9ROSA</name>
<organism evidence="1 2">
    <name type="scientific">Rhamnella rubrinervis</name>
    <dbReference type="NCBI Taxonomy" id="2594499"/>
    <lineage>
        <taxon>Eukaryota</taxon>
        <taxon>Viridiplantae</taxon>
        <taxon>Streptophyta</taxon>
        <taxon>Embryophyta</taxon>
        <taxon>Tracheophyta</taxon>
        <taxon>Spermatophyta</taxon>
        <taxon>Magnoliopsida</taxon>
        <taxon>eudicotyledons</taxon>
        <taxon>Gunneridae</taxon>
        <taxon>Pentapetalae</taxon>
        <taxon>rosids</taxon>
        <taxon>fabids</taxon>
        <taxon>Rosales</taxon>
        <taxon>Rhamnaceae</taxon>
        <taxon>rhamnoid group</taxon>
        <taxon>Rhamneae</taxon>
        <taxon>Rhamnella</taxon>
    </lineage>
</organism>
<dbReference type="PANTHER" id="PTHR24128">
    <property type="entry name" value="HOMEOBOX PROTEIN WARIAI"/>
    <property type="match status" value="1"/>
</dbReference>
<sequence length="161" mass="18162">MDIDKELRFAEEIGDLDGFYKLALVKHNALQWDDNIVYTSTPCHVAARHGHLVALEMLRLRPEFGSTLDSNGLTPIQVRSPLTVEKILSVACSNSIMDVTIRNETALHLAAKHRVFNNFNMLLSHLTNYGDKLKQARDLINSKDIDGNITVLHIAERENQT</sequence>
<keyword evidence="2" id="KW-1185">Reference proteome</keyword>
<gene>
    <name evidence="1" type="ORF">FNV43_RR02517</name>
</gene>